<dbReference type="InterPro" id="IPR036837">
    <property type="entry name" value="Cation_efflux_CTD_sf"/>
</dbReference>
<dbReference type="InterPro" id="IPR027469">
    <property type="entry name" value="Cation_efflux_TMD_sf"/>
</dbReference>
<dbReference type="Gene3D" id="1.20.1510.10">
    <property type="entry name" value="Cation efflux protein transmembrane domain"/>
    <property type="match status" value="1"/>
</dbReference>
<dbReference type="OrthoDB" id="78296at2759"/>
<dbReference type="SUPFAM" id="SSF160240">
    <property type="entry name" value="Cation efflux protein cytoplasmic domain-like"/>
    <property type="match status" value="1"/>
</dbReference>
<accession>A0A2T7PTV5</accession>
<dbReference type="NCBIfam" id="TIGR01297">
    <property type="entry name" value="CDF"/>
    <property type="match status" value="1"/>
</dbReference>
<dbReference type="PANTHER" id="PTHR43840:SF13">
    <property type="entry name" value="CATION EFFLUX PROTEIN CYTOPLASMIC DOMAIN-CONTAINING PROTEIN"/>
    <property type="match status" value="1"/>
</dbReference>
<feature type="transmembrane region" description="Helical" evidence="9">
    <location>
        <begin position="256"/>
        <end position="280"/>
    </location>
</feature>
<dbReference type="Pfam" id="PF01545">
    <property type="entry name" value="Cation_efflux"/>
    <property type="match status" value="1"/>
</dbReference>
<feature type="domain" description="Cation efflux protein transmembrane" evidence="10">
    <location>
        <begin position="151"/>
        <end position="358"/>
    </location>
</feature>
<dbReference type="Gene3D" id="3.30.70.1350">
    <property type="entry name" value="Cation efflux protein, cytoplasmic domain"/>
    <property type="match status" value="1"/>
</dbReference>
<evidence type="ECO:0000256" key="7">
    <source>
        <dbReference type="ARBA" id="ARBA00023136"/>
    </source>
</evidence>
<feature type="transmembrane region" description="Helical" evidence="9">
    <location>
        <begin position="176"/>
        <end position="196"/>
    </location>
</feature>
<evidence type="ECO:0000256" key="1">
    <source>
        <dbReference type="ARBA" id="ARBA00004127"/>
    </source>
</evidence>
<proteinExistence type="inferred from homology"/>
<keyword evidence="3" id="KW-0813">Transport</keyword>
<keyword evidence="4 9" id="KW-0812">Transmembrane</keyword>
<sequence length="453" mass="51023">MSSKKVALEDELEVRSCLKQQDQDENASRASSRLQGDVDGVGIHSRCSRIGFHSSPGSKSASRESICMMEVAPPNSSLTERPWKLSLLEFSQKRESFLVSSEEVKNLPRNVRKYYRQQSELIKEYEGLEERVEMEGQTSSTDHKIPLRLSQLSFAVNFVLLIAKTVAVALSGSISIISSLVDSSVDLLSGIIIWYTSRAVKRSDMYLYPSGRRRLEPVAIVILSVIMSLASFQLIIESIQKIAAFVADKSGKPDFSIPTIVITASTIGAKLCLYLVCYWMRRKHQFQSSSVDVLMQDHRNDTVSNSVALVFGFLGSQQFAEITREENVVFIDPIGAAIIGIYILVGWWQTGSEQIKLLTGFTAKPEFMSKITWMCLNHSPHILKIDTVRAFHFGTCFLVEVDIVLPKDMTLEATHEVGESLQRRLEGLTEVERAFVHVDWETEHRPEEEHRIS</sequence>
<evidence type="ECO:0000256" key="2">
    <source>
        <dbReference type="ARBA" id="ARBA00008873"/>
    </source>
</evidence>
<evidence type="ECO:0000256" key="3">
    <source>
        <dbReference type="ARBA" id="ARBA00022448"/>
    </source>
</evidence>
<evidence type="ECO:0000256" key="9">
    <source>
        <dbReference type="SAM" id="Phobius"/>
    </source>
</evidence>
<reference evidence="12 13" key="1">
    <citation type="submission" date="2018-04" db="EMBL/GenBank/DDBJ databases">
        <title>The genome of golden apple snail Pomacea canaliculata provides insight into stress tolerance and invasive adaptation.</title>
        <authorList>
            <person name="Liu C."/>
            <person name="Liu B."/>
            <person name="Ren Y."/>
            <person name="Zhang Y."/>
            <person name="Wang H."/>
            <person name="Li S."/>
            <person name="Jiang F."/>
            <person name="Yin L."/>
            <person name="Zhang G."/>
            <person name="Qian W."/>
            <person name="Fan W."/>
        </authorList>
    </citation>
    <scope>NUCLEOTIDE SEQUENCE [LARGE SCALE GENOMIC DNA]</scope>
    <source>
        <strain evidence="12">SZHN2017</strain>
        <tissue evidence="12">Muscle</tissue>
    </source>
</reference>
<evidence type="ECO:0000256" key="4">
    <source>
        <dbReference type="ARBA" id="ARBA00022692"/>
    </source>
</evidence>
<dbReference type="InterPro" id="IPR002524">
    <property type="entry name" value="Cation_efflux"/>
</dbReference>
<dbReference type="EMBL" id="PZQS01000002">
    <property type="protein sequence ID" value="PVD36856.1"/>
    <property type="molecule type" value="Genomic_DNA"/>
</dbReference>
<dbReference type="FunFam" id="3.30.70.1350:FF:000001">
    <property type="entry name" value="Metal tolerance protein 11"/>
    <property type="match status" value="1"/>
</dbReference>
<feature type="transmembrane region" description="Helical" evidence="9">
    <location>
        <begin position="152"/>
        <end position="170"/>
    </location>
</feature>
<dbReference type="SUPFAM" id="SSF161111">
    <property type="entry name" value="Cation efflux protein transmembrane domain-like"/>
    <property type="match status" value="1"/>
</dbReference>
<gene>
    <name evidence="12" type="ORF">C0Q70_03846</name>
</gene>
<feature type="region of interest" description="Disordered" evidence="8">
    <location>
        <begin position="17"/>
        <end position="37"/>
    </location>
</feature>
<dbReference type="FunFam" id="1.20.1510.10:FF:000005">
    <property type="entry name" value="Putative Cation diffusion facilitator 1"/>
    <property type="match status" value="1"/>
</dbReference>
<feature type="transmembrane region" description="Helical" evidence="9">
    <location>
        <begin position="217"/>
        <end position="236"/>
    </location>
</feature>
<comment type="caution">
    <text evidence="12">The sequence shown here is derived from an EMBL/GenBank/DDBJ whole genome shotgun (WGS) entry which is preliminary data.</text>
</comment>
<evidence type="ECO:0000313" key="13">
    <source>
        <dbReference type="Proteomes" id="UP000245119"/>
    </source>
</evidence>
<feature type="domain" description="Cation efflux protein cytoplasmic" evidence="11">
    <location>
        <begin position="365"/>
        <end position="439"/>
    </location>
</feature>
<comment type="subcellular location">
    <subcellularLocation>
        <location evidence="1">Endomembrane system</location>
        <topology evidence="1">Multi-pass membrane protein</topology>
    </subcellularLocation>
</comment>
<dbReference type="GO" id="GO:0016020">
    <property type="term" value="C:membrane"/>
    <property type="evidence" value="ECO:0007669"/>
    <property type="project" value="InterPro"/>
</dbReference>
<dbReference type="InterPro" id="IPR027470">
    <property type="entry name" value="Cation_efflux_CTD"/>
</dbReference>
<evidence type="ECO:0000259" key="10">
    <source>
        <dbReference type="Pfam" id="PF01545"/>
    </source>
</evidence>
<evidence type="ECO:0000259" key="11">
    <source>
        <dbReference type="Pfam" id="PF16916"/>
    </source>
</evidence>
<dbReference type="InterPro" id="IPR050291">
    <property type="entry name" value="CDF_Transporter"/>
</dbReference>
<dbReference type="Pfam" id="PF16916">
    <property type="entry name" value="ZT_dimer"/>
    <property type="match status" value="1"/>
</dbReference>
<comment type="similarity">
    <text evidence="2">Belongs to the cation diffusion facilitator (CDF) transporter (TC 2.A.4) family. SLC30A subfamily.</text>
</comment>
<keyword evidence="13" id="KW-1185">Reference proteome</keyword>
<dbReference type="GO" id="GO:0012505">
    <property type="term" value="C:endomembrane system"/>
    <property type="evidence" value="ECO:0007669"/>
    <property type="project" value="UniProtKB-SubCell"/>
</dbReference>
<name>A0A2T7PTV5_POMCA</name>
<organism evidence="12 13">
    <name type="scientific">Pomacea canaliculata</name>
    <name type="common">Golden apple snail</name>
    <dbReference type="NCBI Taxonomy" id="400727"/>
    <lineage>
        <taxon>Eukaryota</taxon>
        <taxon>Metazoa</taxon>
        <taxon>Spiralia</taxon>
        <taxon>Lophotrochozoa</taxon>
        <taxon>Mollusca</taxon>
        <taxon>Gastropoda</taxon>
        <taxon>Caenogastropoda</taxon>
        <taxon>Architaenioglossa</taxon>
        <taxon>Ampullarioidea</taxon>
        <taxon>Ampullariidae</taxon>
        <taxon>Pomacea</taxon>
    </lineage>
</organism>
<dbReference type="AlphaFoldDB" id="A0A2T7PTV5"/>
<keyword evidence="5 9" id="KW-1133">Transmembrane helix</keyword>
<dbReference type="STRING" id="400727.A0A2T7PTV5"/>
<evidence type="ECO:0000256" key="6">
    <source>
        <dbReference type="ARBA" id="ARBA00023065"/>
    </source>
</evidence>
<protein>
    <submittedName>
        <fullName evidence="12">Uncharacterized protein</fullName>
    </submittedName>
</protein>
<keyword evidence="6" id="KW-0406">Ion transport</keyword>
<dbReference type="InterPro" id="IPR058533">
    <property type="entry name" value="Cation_efflux_TM"/>
</dbReference>
<keyword evidence="7 9" id="KW-0472">Membrane</keyword>
<evidence type="ECO:0000313" key="12">
    <source>
        <dbReference type="EMBL" id="PVD36856.1"/>
    </source>
</evidence>
<feature type="transmembrane region" description="Helical" evidence="9">
    <location>
        <begin position="328"/>
        <end position="348"/>
    </location>
</feature>
<dbReference type="PANTHER" id="PTHR43840">
    <property type="entry name" value="MITOCHONDRIAL METAL TRANSPORTER 1-RELATED"/>
    <property type="match status" value="1"/>
</dbReference>
<evidence type="ECO:0000256" key="5">
    <source>
        <dbReference type="ARBA" id="ARBA00022989"/>
    </source>
</evidence>
<evidence type="ECO:0000256" key="8">
    <source>
        <dbReference type="SAM" id="MobiDB-lite"/>
    </source>
</evidence>
<dbReference type="GO" id="GO:0008324">
    <property type="term" value="F:monoatomic cation transmembrane transporter activity"/>
    <property type="evidence" value="ECO:0007669"/>
    <property type="project" value="InterPro"/>
</dbReference>
<dbReference type="Proteomes" id="UP000245119">
    <property type="component" value="Linkage Group LG2"/>
</dbReference>